<sequence length="323" mass="34933">MSQFTAMDLGGVDAFHEHEKRFMLAEALKRSKVPIDKLLVLLQESGQQQPDWDNMYLPPGRTLNQCRTAFESLRSAYPPPSFQAPIPHVPNVQNIQIPRKRPSDTVLEPYMGMQIPPGKRRQSGMEAMAGSREILPKPPNGGSPISTASSPAPPQQKRRGRPPKTEVERRNRDAIQRGDVFPAQLPSQIQPHPEEFATSPYAAIAPARGPPTPQGPIEHTMLEMQADDSPGKKKRQRGPAKPLKPPPAKHPGESSFSVNPQIPMVSEPQARAQVPSIANIADILQPSPVPQPSSGGGMLSSPLPPANEPTTSAAAQPPTDAAS</sequence>
<organism evidence="2 3">
    <name type="scientific">Phialocephala subalpina</name>
    <dbReference type="NCBI Taxonomy" id="576137"/>
    <lineage>
        <taxon>Eukaryota</taxon>
        <taxon>Fungi</taxon>
        <taxon>Dikarya</taxon>
        <taxon>Ascomycota</taxon>
        <taxon>Pezizomycotina</taxon>
        <taxon>Leotiomycetes</taxon>
        <taxon>Helotiales</taxon>
        <taxon>Mollisiaceae</taxon>
        <taxon>Phialocephala</taxon>
        <taxon>Phialocephala fortinii species complex</taxon>
    </lineage>
</organism>
<evidence type="ECO:0000313" key="3">
    <source>
        <dbReference type="Proteomes" id="UP000184330"/>
    </source>
</evidence>
<gene>
    <name evidence="2" type="ORF">PAC_04549</name>
</gene>
<reference evidence="2 3" key="1">
    <citation type="submission" date="2016-03" db="EMBL/GenBank/DDBJ databases">
        <authorList>
            <person name="Ploux O."/>
        </authorList>
    </citation>
    <scope>NUCLEOTIDE SEQUENCE [LARGE SCALE GENOMIC DNA]</scope>
    <source>
        <strain evidence="2 3">UAMH 11012</strain>
    </source>
</reference>
<dbReference type="EMBL" id="FJOG01000005">
    <property type="protein sequence ID" value="CZR54665.1"/>
    <property type="molecule type" value="Genomic_DNA"/>
</dbReference>
<dbReference type="AlphaFoldDB" id="A0A1L7WPG8"/>
<keyword evidence="3" id="KW-1185">Reference proteome</keyword>
<dbReference type="OrthoDB" id="5371646at2759"/>
<accession>A0A1L7WPG8</accession>
<dbReference type="Proteomes" id="UP000184330">
    <property type="component" value="Unassembled WGS sequence"/>
</dbReference>
<name>A0A1L7WPG8_9HELO</name>
<feature type="region of interest" description="Disordered" evidence="1">
    <location>
        <begin position="113"/>
        <end position="323"/>
    </location>
</feature>
<protein>
    <submittedName>
        <fullName evidence="2">Uncharacterized protein</fullName>
    </submittedName>
</protein>
<feature type="compositionally biased region" description="Basic and acidic residues" evidence="1">
    <location>
        <begin position="163"/>
        <end position="176"/>
    </location>
</feature>
<evidence type="ECO:0000256" key="1">
    <source>
        <dbReference type="SAM" id="MobiDB-lite"/>
    </source>
</evidence>
<dbReference type="STRING" id="576137.A0A1L7WPG8"/>
<proteinExistence type="predicted"/>
<evidence type="ECO:0000313" key="2">
    <source>
        <dbReference type="EMBL" id="CZR54665.1"/>
    </source>
</evidence>